<dbReference type="GO" id="GO:0005524">
    <property type="term" value="F:ATP binding"/>
    <property type="evidence" value="ECO:0007669"/>
    <property type="project" value="UniProtKB-UniRule"/>
</dbReference>
<keyword evidence="7" id="KW-1185">Reference proteome</keyword>
<keyword evidence="2 3" id="KW-0961">Cell wall biogenesis/degradation</keyword>
<dbReference type="InterPro" id="IPR035911">
    <property type="entry name" value="MurE/MurF_N"/>
</dbReference>
<evidence type="ECO:0000313" key="6">
    <source>
        <dbReference type="EMBL" id="EEZ61088.1"/>
    </source>
</evidence>
<dbReference type="GO" id="GO:0071555">
    <property type="term" value="P:cell wall organization"/>
    <property type="evidence" value="ECO:0007669"/>
    <property type="project" value="UniProtKB-KW"/>
</dbReference>
<evidence type="ECO:0000256" key="3">
    <source>
        <dbReference type="RuleBase" id="RU004135"/>
    </source>
</evidence>
<feature type="binding site" evidence="2">
    <location>
        <position position="193"/>
    </location>
    <ligand>
        <name>UDP-N-acetyl-alpha-D-muramoyl-L-alanyl-D-glutamate</name>
        <dbReference type="ChEBI" id="CHEBI:83900"/>
    </ligand>
</feature>
<dbReference type="RefSeq" id="WP_006362414.1">
    <property type="nucleotide sequence ID" value="NZ_GG700630.1"/>
</dbReference>
<dbReference type="UniPathway" id="UPA00219"/>
<dbReference type="Gene3D" id="3.40.1390.10">
    <property type="entry name" value="MurE/MurF, N-terminal domain"/>
    <property type="match status" value="1"/>
</dbReference>
<dbReference type="GO" id="GO:0009252">
    <property type="term" value="P:peptidoglycan biosynthetic process"/>
    <property type="evidence" value="ECO:0007669"/>
    <property type="project" value="UniProtKB-UniRule"/>
</dbReference>
<dbReference type="InterPro" id="IPR036615">
    <property type="entry name" value="Mur_ligase_C_dom_sf"/>
</dbReference>
<evidence type="ECO:0000313" key="7">
    <source>
        <dbReference type="Proteomes" id="UP000006001"/>
    </source>
</evidence>
<dbReference type="EMBL" id="ACUX02000007">
    <property type="protein sequence ID" value="EEZ61088.1"/>
    <property type="molecule type" value="Genomic_DNA"/>
</dbReference>
<dbReference type="NCBIfam" id="TIGR01085">
    <property type="entry name" value="murE"/>
    <property type="match status" value="1"/>
</dbReference>
<dbReference type="EC" id="6.3.2.-" evidence="2"/>
<evidence type="ECO:0000256" key="1">
    <source>
        <dbReference type="ARBA" id="ARBA00005898"/>
    </source>
</evidence>
<feature type="domain" description="Mur ligase central" evidence="5">
    <location>
        <begin position="122"/>
        <end position="324"/>
    </location>
</feature>
<dbReference type="Proteomes" id="UP000006001">
    <property type="component" value="Unassembled WGS sequence"/>
</dbReference>
<dbReference type="GO" id="GO:0016881">
    <property type="term" value="F:acid-amino acid ligase activity"/>
    <property type="evidence" value="ECO:0007669"/>
    <property type="project" value="UniProtKB-UniRule"/>
</dbReference>
<dbReference type="STRING" id="649764.HMPREF0762_01156"/>
<comment type="similarity">
    <text evidence="1 2">Belongs to the MurCDEF family. MurE subfamily.</text>
</comment>
<dbReference type="Pfam" id="PF08245">
    <property type="entry name" value="Mur_ligase_M"/>
    <property type="match status" value="1"/>
</dbReference>
<keyword evidence="2 3" id="KW-0131">Cell cycle</keyword>
<feature type="binding site" evidence="2">
    <location>
        <position position="41"/>
    </location>
    <ligand>
        <name>UDP-N-acetyl-alpha-D-muramoyl-L-alanyl-D-glutamate</name>
        <dbReference type="ChEBI" id="CHEBI:83900"/>
    </ligand>
</feature>
<comment type="cofactor">
    <cofactor evidence="2">
        <name>Mg(2+)</name>
        <dbReference type="ChEBI" id="CHEBI:18420"/>
    </cofactor>
</comment>
<dbReference type="PANTHER" id="PTHR23135">
    <property type="entry name" value="MUR LIGASE FAMILY MEMBER"/>
    <property type="match status" value="1"/>
</dbReference>
<keyword evidence="2 3" id="KW-0133">Cell shape</keyword>
<dbReference type="Pfam" id="PF02875">
    <property type="entry name" value="Mur_ligase_C"/>
    <property type="match status" value="1"/>
</dbReference>
<feature type="binding site" evidence="2">
    <location>
        <position position="201"/>
    </location>
    <ligand>
        <name>UDP-N-acetyl-alpha-D-muramoyl-L-alanyl-D-glutamate</name>
        <dbReference type="ChEBI" id="CHEBI:83900"/>
    </ligand>
</feature>
<dbReference type="GeneID" id="85007683"/>
<feature type="binding site" evidence="2">
    <location>
        <begin position="166"/>
        <end position="167"/>
    </location>
    <ligand>
        <name>UDP-N-acetyl-alpha-D-muramoyl-L-alanyl-D-glutamate</name>
        <dbReference type="ChEBI" id="CHEBI:83900"/>
    </ligand>
</feature>
<dbReference type="Gene3D" id="3.40.1190.10">
    <property type="entry name" value="Mur-like, catalytic domain"/>
    <property type="match status" value="1"/>
</dbReference>
<comment type="subcellular location">
    <subcellularLocation>
        <location evidence="2 3">Cytoplasm</location>
    </subcellularLocation>
</comment>
<name>D0WHC4_SLAES</name>
<dbReference type="GO" id="GO:0008360">
    <property type="term" value="P:regulation of cell shape"/>
    <property type="evidence" value="ECO:0007669"/>
    <property type="project" value="UniProtKB-KW"/>
</dbReference>
<feature type="binding site" evidence="2">
    <location>
        <position position="165"/>
    </location>
    <ligand>
        <name>UDP-N-acetyl-alpha-D-muramoyl-L-alanyl-D-glutamate</name>
        <dbReference type="ChEBI" id="CHEBI:83900"/>
    </ligand>
</feature>
<reference evidence="6" key="1">
    <citation type="submission" date="2009-10" db="EMBL/GenBank/DDBJ databases">
        <authorList>
            <person name="Weinstock G."/>
            <person name="Sodergren E."/>
            <person name="Clifton S."/>
            <person name="Fulton L."/>
            <person name="Fulton B."/>
            <person name="Courtney L."/>
            <person name="Fronick C."/>
            <person name="Harrison M."/>
            <person name="Strong C."/>
            <person name="Farmer C."/>
            <person name="Delahaunty K."/>
            <person name="Markovic C."/>
            <person name="Hall O."/>
            <person name="Minx P."/>
            <person name="Tomlinson C."/>
            <person name="Mitreva M."/>
            <person name="Nelson J."/>
            <person name="Hou S."/>
            <person name="Wollam A."/>
            <person name="Pepin K.H."/>
            <person name="Johnson M."/>
            <person name="Bhonagiri V."/>
            <person name="Nash W.E."/>
            <person name="Warren W."/>
            <person name="Chinwalla A."/>
            <person name="Mardis E.R."/>
            <person name="Wilson R.K."/>
        </authorList>
    </citation>
    <scope>NUCLEOTIDE SEQUENCE [LARGE SCALE GENOMIC DNA]</scope>
    <source>
        <strain evidence="6">ATCC 700122</strain>
    </source>
</reference>
<dbReference type="GO" id="GO:0005737">
    <property type="term" value="C:cytoplasm"/>
    <property type="evidence" value="ECO:0007669"/>
    <property type="project" value="UniProtKB-SubCell"/>
</dbReference>
<proteinExistence type="inferred from homology"/>
<keyword evidence="2" id="KW-0067">ATP-binding</keyword>
<dbReference type="GO" id="GO:0051301">
    <property type="term" value="P:cell division"/>
    <property type="evidence" value="ECO:0007669"/>
    <property type="project" value="UniProtKB-KW"/>
</dbReference>
<evidence type="ECO:0000259" key="5">
    <source>
        <dbReference type="Pfam" id="PF08245"/>
    </source>
</evidence>
<dbReference type="eggNOG" id="COG0769">
    <property type="taxonomic scope" value="Bacteria"/>
</dbReference>
<protein>
    <recommendedName>
        <fullName evidence="2">UDP-N-acetylmuramyl-tripeptide synthetase</fullName>
        <ecNumber evidence="2">6.3.2.-</ecNumber>
    </recommendedName>
    <alternativeName>
        <fullName evidence="2">UDP-MurNAc-tripeptide synthetase</fullName>
    </alternativeName>
</protein>
<sequence>MTSCLPPETTLSSLADAIAAQGVKIRLVGPDRPVRGMSIDSRAVGPEALFACKGAAFKPAYLEDALNAGAAAYLCDESSEPDLSAHAEGVSHLVTDDIRPAMAYAARAAYGRPDKRIDIMGITGTKGKSTTSFLLKSIFAAAGMRPSIIGSIETDDGIDAFESHNTTPEAVDLWRHVFNTAESGRKHLVMEVSSHALKYDRTLGLMLDVACFLNIGRDHISPSEHPSFEDYFASKLRIFDQCRTAVVNLDSDLVDEVLEHARRAERLLTFGVDRPEADYSARDVRPCRDGIAFDLACEGGARPMTLGMAGLFNAENALAAIAMARIAGIGFEDIASGLAHVRVPGRMEVVRSAAGSTIALVDYAHNELSYKTFFTSVRKEHLAAKVVAVFGAPGDKAFERREVLPRVAAQFADYLIYTEEDPAHEDPRAIAEELAANTPADTPCEIIVDREQAIIRAFEVAGENDAVVCLLAKGDETRQHRGDSFPEVKSDLHIARECLGVAQDA</sequence>
<dbReference type="AlphaFoldDB" id="D0WHC4"/>
<dbReference type="PANTHER" id="PTHR23135:SF4">
    <property type="entry name" value="UDP-N-ACETYLMURAMOYL-L-ALANYL-D-GLUTAMATE--2,6-DIAMINOPIMELATE LIGASE MURE HOMOLOG, CHLOROPLASTIC"/>
    <property type="match status" value="1"/>
</dbReference>
<dbReference type="HAMAP" id="MF_00208">
    <property type="entry name" value="MurE"/>
    <property type="match status" value="1"/>
</dbReference>
<dbReference type="SUPFAM" id="SSF63418">
    <property type="entry name" value="MurE/MurF N-terminal domain"/>
    <property type="match status" value="1"/>
</dbReference>
<dbReference type="HOGENOM" id="CLU_022291_4_2_11"/>
<keyword evidence="2 3" id="KW-0132">Cell division</keyword>
<accession>D0WHC4</accession>
<keyword evidence="2 3" id="KW-0573">Peptidoglycan synthesis</keyword>
<dbReference type="InterPro" id="IPR004101">
    <property type="entry name" value="Mur_ligase_C"/>
</dbReference>
<comment type="PTM">
    <text evidence="2">Carboxylation is probably crucial for Mg(2+) binding and, consequently, for the gamma-phosphate positioning of ATP.</text>
</comment>
<comment type="pathway">
    <text evidence="2 3">Cell wall biogenesis; peptidoglycan biosynthesis.</text>
</comment>
<feature type="modified residue" description="N6-carboxylysine" evidence="2">
    <location>
        <position position="235"/>
    </location>
</feature>
<dbReference type="OrthoDB" id="9800958at2"/>
<evidence type="ECO:0000259" key="4">
    <source>
        <dbReference type="Pfam" id="PF02875"/>
    </source>
</evidence>
<dbReference type="InterPro" id="IPR036565">
    <property type="entry name" value="Mur-like_cat_sf"/>
</dbReference>
<comment type="caution">
    <text evidence="2">Lacks conserved residue(s) required for the propagation of feature annotation.</text>
</comment>
<dbReference type="SUPFAM" id="SSF53623">
    <property type="entry name" value="MurD-like peptide ligases, catalytic domain"/>
    <property type="match status" value="1"/>
</dbReference>
<keyword evidence="2" id="KW-0460">Magnesium</keyword>
<keyword evidence="2" id="KW-0963">Cytoplasm</keyword>
<dbReference type="InterPro" id="IPR005761">
    <property type="entry name" value="UDP-N-AcMur-Glu-dNH2Pim_ligase"/>
</dbReference>
<dbReference type="SUPFAM" id="SSF53244">
    <property type="entry name" value="MurD-like peptide ligases, peptide-binding domain"/>
    <property type="match status" value="1"/>
</dbReference>
<feature type="binding site" evidence="2">
    <location>
        <begin position="124"/>
        <end position="130"/>
    </location>
    <ligand>
        <name>ATP</name>
        <dbReference type="ChEBI" id="CHEBI:30616"/>
    </ligand>
</feature>
<comment type="function">
    <text evidence="2">Catalyzes the addition of an amino acid to the nucleotide precursor UDP-N-acetylmuramoyl-L-alanyl-D-glutamate (UMAG) in the biosynthesis of bacterial cell-wall peptidoglycan.</text>
</comment>
<dbReference type="Gene3D" id="3.90.190.20">
    <property type="entry name" value="Mur ligase, C-terminal domain"/>
    <property type="match status" value="1"/>
</dbReference>
<dbReference type="GO" id="GO:0000287">
    <property type="term" value="F:magnesium ion binding"/>
    <property type="evidence" value="ECO:0007669"/>
    <property type="project" value="UniProtKB-UniRule"/>
</dbReference>
<organism evidence="6 7">
    <name type="scientific">Slackia exigua (strain ATCC 700122 / DSM 15923 / CIP 105133 / JCM 11022 / KCTC 5966 / S-7)</name>
    <dbReference type="NCBI Taxonomy" id="649764"/>
    <lineage>
        <taxon>Bacteria</taxon>
        <taxon>Bacillati</taxon>
        <taxon>Actinomycetota</taxon>
        <taxon>Coriobacteriia</taxon>
        <taxon>Eggerthellales</taxon>
        <taxon>Eggerthellaceae</taxon>
        <taxon>Slackia</taxon>
    </lineage>
</organism>
<gene>
    <name evidence="2 6" type="primary">murE</name>
    <name evidence="6" type="ORF">HMPREF0762_01156</name>
</gene>
<keyword evidence="2" id="KW-0547">Nucleotide-binding</keyword>
<comment type="caution">
    <text evidence="6">The sequence shown here is derived from an EMBL/GenBank/DDBJ whole genome shotgun (WGS) entry which is preliminary data.</text>
</comment>
<keyword evidence="2 6" id="KW-0436">Ligase</keyword>
<feature type="domain" description="Mur ligase C-terminal" evidence="4">
    <location>
        <begin position="345"/>
        <end position="469"/>
    </location>
</feature>
<evidence type="ECO:0000256" key="2">
    <source>
        <dbReference type="HAMAP-Rule" id="MF_00208"/>
    </source>
</evidence>
<dbReference type="InterPro" id="IPR013221">
    <property type="entry name" value="Mur_ligase_cen"/>
</dbReference>